<dbReference type="InterPro" id="IPR041577">
    <property type="entry name" value="RT_RNaseH_2"/>
</dbReference>
<accession>A0AAW2JBP6</accession>
<feature type="non-terminal residue" evidence="9">
    <location>
        <position position="1"/>
    </location>
</feature>
<dbReference type="EMBL" id="JACGWK010001266">
    <property type="protein sequence ID" value="KAL0291724.1"/>
    <property type="molecule type" value="Genomic_DNA"/>
</dbReference>
<keyword evidence="5" id="KW-0255">Endonuclease</keyword>
<reference evidence="9" key="2">
    <citation type="journal article" date="2024" name="Plant">
        <title>Genomic evolution and insights into agronomic trait innovations of Sesamum species.</title>
        <authorList>
            <person name="Miao H."/>
            <person name="Wang L."/>
            <person name="Qu L."/>
            <person name="Liu H."/>
            <person name="Sun Y."/>
            <person name="Le M."/>
            <person name="Wang Q."/>
            <person name="Wei S."/>
            <person name="Zheng Y."/>
            <person name="Lin W."/>
            <person name="Duan Y."/>
            <person name="Cao H."/>
            <person name="Xiong S."/>
            <person name="Wang X."/>
            <person name="Wei L."/>
            <person name="Li C."/>
            <person name="Ma Q."/>
            <person name="Ju M."/>
            <person name="Zhao R."/>
            <person name="Li G."/>
            <person name="Mu C."/>
            <person name="Tian Q."/>
            <person name="Mei H."/>
            <person name="Zhang T."/>
            <person name="Gao T."/>
            <person name="Zhang H."/>
        </authorList>
    </citation>
    <scope>NUCLEOTIDE SEQUENCE</scope>
    <source>
        <strain evidence="9">G01</strain>
    </source>
</reference>
<dbReference type="GO" id="GO:0008233">
    <property type="term" value="F:peptidase activity"/>
    <property type="evidence" value="ECO:0007669"/>
    <property type="project" value="UniProtKB-KW"/>
</dbReference>
<feature type="domain" description="Reverse transcriptase" evidence="8">
    <location>
        <begin position="36"/>
        <end position="233"/>
    </location>
</feature>
<feature type="non-terminal residue" evidence="9">
    <location>
        <position position="543"/>
    </location>
</feature>
<dbReference type="CDD" id="cd01647">
    <property type="entry name" value="RT_LTR"/>
    <property type="match status" value="1"/>
</dbReference>
<evidence type="ECO:0000256" key="3">
    <source>
        <dbReference type="ARBA" id="ARBA00022695"/>
    </source>
</evidence>
<dbReference type="PROSITE" id="PS50878">
    <property type="entry name" value="RT_POL"/>
    <property type="match status" value="1"/>
</dbReference>
<organism evidence="9">
    <name type="scientific">Sesamum angustifolium</name>
    <dbReference type="NCBI Taxonomy" id="2727405"/>
    <lineage>
        <taxon>Eukaryota</taxon>
        <taxon>Viridiplantae</taxon>
        <taxon>Streptophyta</taxon>
        <taxon>Embryophyta</taxon>
        <taxon>Tracheophyta</taxon>
        <taxon>Spermatophyta</taxon>
        <taxon>Magnoliopsida</taxon>
        <taxon>eudicotyledons</taxon>
        <taxon>Gunneridae</taxon>
        <taxon>Pentapetalae</taxon>
        <taxon>asterids</taxon>
        <taxon>lamiids</taxon>
        <taxon>Lamiales</taxon>
        <taxon>Pedaliaceae</taxon>
        <taxon>Sesamum</taxon>
    </lineage>
</organism>
<evidence type="ECO:0000256" key="5">
    <source>
        <dbReference type="ARBA" id="ARBA00022759"/>
    </source>
</evidence>
<dbReference type="Pfam" id="PF17919">
    <property type="entry name" value="RT_RNaseH_2"/>
    <property type="match status" value="1"/>
</dbReference>
<protein>
    <submittedName>
        <fullName evidence="9">Polyprotein</fullName>
    </submittedName>
</protein>
<dbReference type="GO" id="GO:0004519">
    <property type="term" value="F:endonuclease activity"/>
    <property type="evidence" value="ECO:0007669"/>
    <property type="project" value="UniProtKB-KW"/>
</dbReference>
<reference evidence="9" key="1">
    <citation type="submission" date="2020-06" db="EMBL/GenBank/DDBJ databases">
        <authorList>
            <person name="Li T."/>
            <person name="Hu X."/>
            <person name="Zhang T."/>
            <person name="Song X."/>
            <person name="Zhang H."/>
            <person name="Dai N."/>
            <person name="Sheng W."/>
            <person name="Hou X."/>
            <person name="Wei L."/>
        </authorList>
    </citation>
    <scope>NUCLEOTIDE SEQUENCE</scope>
    <source>
        <strain evidence="9">G01</strain>
        <tissue evidence="9">Leaf</tissue>
    </source>
</reference>
<dbReference type="SUPFAM" id="SSF56672">
    <property type="entry name" value="DNA/RNA polymerases"/>
    <property type="match status" value="1"/>
</dbReference>
<dbReference type="InterPro" id="IPR043502">
    <property type="entry name" value="DNA/RNA_pol_sf"/>
</dbReference>
<evidence type="ECO:0000256" key="2">
    <source>
        <dbReference type="ARBA" id="ARBA00022679"/>
    </source>
</evidence>
<sequence length="543" mass="63588">IPNAFWERKKHVVTLPYEKDFKESQIPTKARPIAMGPRYLELCKKEIEELLLKKLIRPSHSPWSCPAFYVENAAELERGVPRLVINYKPLNKVLQWIRYPIPNKKDLLNRLYSAKIMSKFDMKSGFWQIQVKEEDRYKTAFTVPFGHYEWNVMPFGLKNAPSEFQRIMNDIFNAYTAFIIVYIDDVLIFSESIEQHFKHLNIFINVVTKAGLVVSARKIKLFQTEIRFLGHIIKEGTIFPIDRAINIAEKFPDEIKDKNQLQRFLGSLNYIAEFYKDLAYDAKPLFDRLKKNPPNWSIVHTNAVKKIKARIKEIPCLAISNPEAFKIVETDASDIGYGGILKQRIHQKESLVRFTSGAWRGPRVNYSTVKKRFCLLEIMNKDKDRPSTSKGYNPTKSYRCAFEKDEKTLREEALKAVPEENKLRKDAYDIAVKSASTKEYVYPYIPISTIWISPIERKYSHLSSEEVMNFYLKNFTDPFLFPKDFLYYQEIPLGSVQFDSTTRSGGEWAFSKAFIHRVITPEQWEGDLYRIKEILPESRNPHK</sequence>
<dbReference type="PANTHER" id="PTHR33064">
    <property type="entry name" value="POL PROTEIN"/>
    <property type="match status" value="1"/>
</dbReference>
<evidence type="ECO:0000256" key="4">
    <source>
        <dbReference type="ARBA" id="ARBA00022722"/>
    </source>
</evidence>
<evidence type="ECO:0000256" key="6">
    <source>
        <dbReference type="ARBA" id="ARBA00022801"/>
    </source>
</evidence>
<proteinExistence type="predicted"/>
<evidence type="ECO:0000256" key="1">
    <source>
        <dbReference type="ARBA" id="ARBA00022670"/>
    </source>
</evidence>
<dbReference type="InterPro" id="IPR000477">
    <property type="entry name" value="RT_dom"/>
</dbReference>
<dbReference type="AlphaFoldDB" id="A0AAW2JBP6"/>
<comment type="caution">
    <text evidence="9">The sequence shown here is derived from an EMBL/GenBank/DDBJ whole genome shotgun (WGS) entry which is preliminary data.</text>
</comment>
<dbReference type="Gene3D" id="3.10.10.10">
    <property type="entry name" value="HIV Type 1 Reverse Transcriptase, subunit A, domain 1"/>
    <property type="match status" value="1"/>
</dbReference>
<dbReference type="InterPro" id="IPR051320">
    <property type="entry name" value="Viral_Replic_Matur_Polypro"/>
</dbReference>
<dbReference type="InterPro" id="IPR043128">
    <property type="entry name" value="Rev_trsase/Diguanyl_cyclase"/>
</dbReference>
<keyword evidence="1" id="KW-0645">Protease</keyword>
<dbReference type="Pfam" id="PF00078">
    <property type="entry name" value="RVT_1"/>
    <property type="match status" value="1"/>
</dbReference>
<keyword evidence="3" id="KW-0548">Nucleotidyltransferase</keyword>
<evidence type="ECO:0000256" key="7">
    <source>
        <dbReference type="ARBA" id="ARBA00022918"/>
    </source>
</evidence>
<evidence type="ECO:0000313" key="9">
    <source>
        <dbReference type="EMBL" id="KAL0291724.1"/>
    </source>
</evidence>
<dbReference type="GO" id="GO:0003964">
    <property type="term" value="F:RNA-directed DNA polymerase activity"/>
    <property type="evidence" value="ECO:0007669"/>
    <property type="project" value="UniProtKB-KW"/>
</dbReference>
<keyword evidence="2" id="KW-0808">Transferase</keyword>
<dbReference type="PANTHER" id="PTHR33064:SF37">
    <property type="entry name" value="RIBONUCLEASE H"/>
    <property type="match status" value="1"/>
</dbReference>
<keyword evidence="4" id="KW-0540">Nuclease</keyword>
<gene>
    <name evidence="9" type="ORF">Sangu_3261700</name>
</gene>
<keyword evidence="6" id="KW-0378">Hydrolase</keyword>
<keyword evidence="7" id="KW-0695">RNA-directed DNA polymerase</keyword>
<dbReference type="FunFam" id="3.10.10.10:FF:000007">
    <property type="entry name" value="Retrovirus-related Pol polyprotein from transposon 17.6-like Protein"/>
    <property type="match status" value="1"/>
</dbReference>
<dbReference type="GO" id="GO:0006508">
    <property type="term" value="P:proteolysis"/>
    <property type="evidence" value="ECO:0007669"/>
    <property type="project" value="UniProtKB-KW"/>
</dbReference>
<name>A0AAW2JBP6_9LAMI</name>
<dbReference type="Gene3D" id="3.30.70.270">
    <property type="match status" value="2"/>
</dbReference>
<evidence type="ECO:0000259" key="8">
    <source>
        <dbReference type="PROSITE" id="PS50878"/>
    </source>
</evidence>